<dbReference type="InterPro" id="IPR005175">
    <property type="entry name" value="PPC_dom"/>
</dbReference>
<dbReference type="EMBL" id="CAXKWB010025616">
    <property type="protein sequence ID" value="CAL4128412.1"/>
    <property type="molecule type" value="Genomic_DNA"/>
</dbReference>
<evidence type="ECO:0000313" key="3">
    <source>
        <dbReference type="Proteomes" id="UP001497623"/>
    </source>
</evidence>
<dbReference type="Gene3D" id="3.30.1330.80">
    <property type="entry name" value="Hypothetical protein, similar to alpha- acetolactate decarboxylase, domain 2"/>
    <property type="match status" value="2"/>
</dbReference>
<protein>
    <recommendedName>
        <fullName evidence="1">PPC domain-containing protein</fullName>
    </recommendedName>
</protein>
<dbReference type="AlphaFoldDB" id="A0AAV2RMU3"/>
<dbReference type="SUPFAM" id="SSF117856">
    <property type="entry name" value="AF0104/ALDC/Ptd012-like"/>
    <property type="match status" value="1"/>
</dbReference>
<comment type="caution">
    <text evidence="2">The sequence shown here is derived from an EMBL/GenBank/DDBJ whole genome shotgun (WGS) entry which is preliminary data.</text>
</comment>
<feature type="domain" description="PPC" evidence="1">
    <location>
        <begin position="1"/>
        <end position="103"/>
    </location>
</feature>
<name>A0AAV2RMU3_MEGNR</name>
<dbReference type="PANTHER" id="PTHR34988:SF1">
    <property type="entry name" value="DNA-BINDING PROTEIN"/>
    <property type="match status" value="1"/>
</dbReference>
<dbReference type="Pfam" id="PF03479">
    <property type="entry name" value="PCC"/>
    <property type="match status" value="1"/>
</dbReference>
<proteinExistence type="predicted"/>
<accession>A0AAV2RMU3</accession>
<keyword evidence="3" id="KW-1185">Reference proteome</keyword>
<evidence type="ECO:0000313" key="2">
    <source>
        <dbReference type="EMBL" id="CAL4128412.1"/>
    </source>
</evidence>
<dbReference type="PANTHER" id="PTHR34988">
    <property type="entry name" value="PROTEIN, PUTATIVE-RELATED"/>
    <property type="match status" value="1"/>
</dbReference>
<organism evidence="2 3">
    <name type="scientific">Meganyctiphanes norvegica</name>
    <name type="common">Northern krill</name>
    <name type="synonym">Thysanopoda norvegica</name>
    <dbReference type="NCBI Taxonomy" id="48144"/>
    <lineage>
        <taxon>Eukaryota</taxon>
        <taxon>Metazoa</taxon>
        <taxon>Ecdysozoa</taxon>
        <taxon>Arthropoda</taxon>
        <taxon>Crustacea</taxon>
        <taxon>Multicrustacea</taxon>
        <taxon>Malacostraca</taxon>
        <taxon>Eumalacostraca</taxon>
        <taxon>Eucarida</taxon>
        <taxon>Euphausiacea</taxon>
        <taxon>Euphausiidae</taxon>
        <taxon>Meganyctiphanes</taxon>
    </lineage>
</organism>
<evidence type="ECO:0000259" key="1">
    <source>
        <dbReference type="PROSITE" id="PS51742"/>
    </source>
</evidence>
<dbReference type="CDD" id="cd11378">
    <property type="entry name" value="DUF296"/>
    <property type="match status" value="1"/>
</dbReference>
<gene>
    <name evidence="2" type="ORF">MNOR_LOCUS26088</name>
</gene>
<sequence length="105" mass="11255">MSNLKVHILRLTPGQEVRSSLEEFVKSSVPNGAFVITCCGSIKSATLRLASYPDGSTNKVIGGHVMGDLTVQTTMEVTLGEATSLMLSREHDDATGYDELVVNKV</sequence>
<dbReference type="Proteomes" id="UP001497623">
    <property type="component" value="Unassembled WGS sequence"/>
</dbReference>
<dbReference type="PROSITE" id="PS51742">
    <property type="entry name" value="PPC"/>
    <property type="match status" value="1"/>
</dbReference>
<reference evidence="2 3" key="1">
    <citation type="submission" date="2024-05" db="EMBL/GenBank/DDBJ databases">
        <authorList>
            <person name="Wallberg A."/>
        </authorList>
    </citation>
    <scope>NUCLEOTIDE SEQUENCE [LARGE SCALE GENOMIC DNA]</scope>
</reference>